<feature type="transmembrane region" description="Helical" evidence="7">
    <location>
        <begin position="217"/>
        <end position="237"/>
    </location>
</feature>
<comment type="subcellular location">
    <subcellularLocation>
        <location evidence="1 7">Cell membrane</location>
        <topology evidence="1 7">Multi-pass membrane protein</topology>
    </subcellularLocation>
</comment>
<comment type="similarity">
    <text evidence="2 7">Belongs to the DedA family.</text>
</comment>
<evidence type="ECO:0000256" key="3">
    <source>
        <dbReference type="ARBA" id="ARBA00022475"/>
    </source>
</evidence>
<protein>
    <submittedName>
        <fullName evidence="9">Membrane protein DedA, SNARE-associated domain</fullName>
    </submittedName>
</protein>
<evidence type="ECO:0000256" key="6">
    <source>
        <dbReference type="ARBA" id="ARBA00023136"/>
    </source>
</evidence>
<dbReference type="Proteomes" id="UP000242222">
    <property type="component" value="Unassembled WGS sequence"/>
</dbReference>
<feature type="domain" description="VTT" evidence="8">
    <location>
        <begin position="37"/>
        <end position="159"/>
    </location>
</feature>
<gene>
    <name evidence="9" type="ORF">SAMN05216516_103128</name>
</gene>
<sequence>MEAWLEHLITQSAGWALFAIALVVFFESLALLGLLMPGTVLMASFGALIGSDKIALYPAWLVATLACMAGDWVSYLIGQRFKGPLHRWSLIQRYRPLMDKAEQALHQHSMFTIIVGRFVGPTRAVIPLVAGMLELPAAKFALPNLIACLLWPPLYFMPGILAGVAIDIPQDVGSHAFKWLLLLVALLVWLAVWLCWRWLRGEKQQDWASVRLPPSRLRWLAPLVLLIAALSVVAGAFHPLTPTFLHLLAQVFMGS</sequence>
<evidence type="ECO:0000256" key="4">
    <source>
        <dbReference type="ARBA" id="ARBA00022692"/>
    </source>
</evidence>
<evidence type="ECO:0000256" key="1">
    <source>
        <dbReference type="ARBA" id="ARBA00004651"/>
    </source>
</evidence>
<feature type="transmembrane region" description="Helical" evidence="7">
    <location>
        <begin position="55"/>
        <end position="77"/>
    </location>
</feature>
<evidence type="ECO:0000313" key="9">
    <source>
        <dbReference type="EMBL" id="SFN18125.1"/>
    </source>
</evidence>
<dbReference type="STRING" id="1367852.SAMN05216516_103128"/>
<name>A0A1I4WXE9_9GAMM</name>
<proteinExistence type="inferred from homology"/>
<keyword evidence="6 7" id="KW-0472">Membrane</keyword>
<keyword evidence="5 7" id="KW-1133">Transmembrane helix</keyword>
<feature type="transmembrane region" description="Helical" evidence="7">
    <location>
        <begin position="142"/>
        <end position="164"/>
    </location>
</feature>
<keyword evidence="3 7" id="KW-1003">Cell membrane</keyword>
<accession>A0A1I4WXE9</accession>
<dbReference type="PANTHER" id="PTHR30353:SF15">
    <property type="entry name" value="INNER MEMBRANE PROTEIN YABI"/>
    <property type="match status" value="1"/>
</dbReference>
<dbReference type="AlphaFoldDB" id="A0A1I4WXE9"/>
<evidence type="ECO:0000256" key="7">
    <source>
        <dbReference type="RuleBase" id="RU367016"/>
    </source>
</evidence>
<organism evidence="9 10">
    <name type="scientific">Izhakiella capsodis</name>
    <dbReference type="NCBI Taxonomy" id="1367852"/>
    <lineage>
        <taxon>Bacteria</taxon>
        <taxon>Pseudomonadati</taxon>
        <taxon>Pseudomonadota</taxon>
        <taxon>Gammaproteobacteria</taxon>
        <taxon>Enterobacterales</taxon>
        <taxon>Erwiniaceae</taxon>
        <taxon>Izhakiella</taxon>
    </lineage>
</organism>
<dbReference type="OrthoDB" id="9780918at2"/>
<dbReference type="InterPro" id="IPR032818">
    <property type="entry name" value="DedA-like"/>
</dbReference>
<evidence type="ECO:0000256" key="2">
    <source>
        <dbReference type="ARBA" id="ARBA00010792"/>
    </source>
</evidence>
<evidence type="ECO:0000313" key="10">
    <source>
        <dbReference type="Proteomes" id="UP000242222"/>
    </source>
</evidence>
<feature type="transmembrane region" description="Helical" evidence="7">
    <location>
        <begin position="12"/>
        <end position="35"/>
    </location>
</feature>
<evidence type="ECO:0000259" key="8">
    <source>
        <dbReference type="Pfam" id="PF09335"/>
    </source>
</evidence>
<dbReference type="RefSeq" id="WP_092876437.1">
    <property type="nucleotide sequence ID" value="NZ_FOVC01000003.1"/>
</dbReference>
<dbReference type="InterPro" id="IPR032816">
    <property type="entry name" value="VTT_dom"/>
</dbReference>
<dbReference type="EMBL" id="FOVC01000003">
    <property type="protein sequence ID" value="SFN18125.1"/>
    <property type="molecule type" value="Genomic_DNA"/>
</dbReference>
<keyword evidence="4 7" id="KW-0812">Transmembrane</keyword>
<reference evidence="10" key="1">
    <citation type="submission" date="2016-10" db="EMBL/GenBank/DDBJ databases">
        <authorList>
            <person name="Varghese N."/>
            <person name="Submissions S."/>
        </authorList>
    </citation>
    <scope>NUCLEOTIDE SEQUENCE [LARGE SCALE GENOMIC DNA]</scope>
    <source>
        <strain evidence="10">N6PO6</strain>
    </source>
</reference>
<evidence type="ECO:0000256" key="5">
    <source>
        <dbReference type="ARBA" id="ARBA00022989"/>
    </source>
</evidence>
<dbReference type="PANTHER" id="PTHR30353">
    <property type="entry name" value="INNER MEMBRANE PROTEIN DEDA-RELATED"/>
    <property type="match status" value="1"/>
</dbReference>
<feature type="transmembrane region" description="Helical" evidence="7">
    <location>
        <begin position="176"/>
        <end position="196"/>
    </location>
</feature>
<dbReference type="GO" id="GO:0005886">
    <property type="term" value="C:plasma membrane"/>
    <property type="evidence" value="ECO:0007669"/>
    <property type="project" value="UniProtKB-SubCell"/>
</dbReference>
<keyword evidence="10" id="KW-1185">Reference proteome</keyword>
<dbReference type="Pfam" id="PF09335">
    <property type="entry name" value="VTT_dom"/>
    <property type="match status" value="1"/>
</dbReference>